<evidence type="ECO:0000256" key="2">
    <source>
        <dbReference type="ARBA" id="ARBA00004496"/>
    </source>
</evidence>
<gene>
    <name evidence="14" type="ORF">UREOM_6270</name>
</gene>
<dbReference type="PANTHER" id="PTHR30478">
    <property type="entry name" value="DNA POLYMERASE III SUBUNIT BETA"/>
    <property type="match status" value="1"/>
</dbReference>
<evidence type="ECO:0000259" key="13">
    <source>
        <dbReference type="Pfam" id="PF02768"/>
    </source>
</evidence>
<dbReference type="InterPro" id="IPR022635">
    <property type="entry name" value="DNA_polIII_beta_C"/>
</dbReference>
<evidence type="ECO:0000259" key="11">
    <source>
        <dbReference type="Pfam" id="PF00712"/>
    </source>
</evidence>
<dbReference type="PANTHER" id="PTHR30478:SF0">
    <property type="entry name" value="BETA SLIDING CLAMP"/>
    <property type="match status" value="1"/>
</dbReference>
<organism evidence="14 15">
    <name type="scientific">Ureaplasma ceti</name>
    <dbReference type="NCBI Taxonomy" id="3119530"/>
    <lineage>
        <taxon>Bacteria</taxon>
        <taxon>Bacillati</taxon>
        <taxon>Mycoplasmatota</taxon>
        <taxon>Mycoplasmoidales</taxon>
        <taxon>Mycoplasmoidaceae</taxon>
        <taxon>Ureaplasma</taxon>
    </lineage>
</organism>
<dbReference type="NCBIfam" id="TIGR00663">
    <property type="entry name" value="dnan"/>
    <property type="match status" value="1"/>
</dbReference>
<evidence type="ECO:0000256" key="4">
    <source>
        <dbReference type="ARBA" id="ARBA00011400"/>
    </source>
</evidence>
<evidence type="ECO:0000256" key="6">
    <source>
        <dbReference type="ARBA" id="ARBA00022679"/>
    </source>
</evidence>
<evidence type="ECO:0008006" key="16">
    <source>
        <dbReference type="Google" id="ProtNLM"/>
    </source>
</evidence>
<keyword evidence="15" id="KW-1185">Reference proteome</keyword>
<accession>A0ABP9U9W0</accession>
<dbReference type="Pfam" id="PF02767">
    <property type="entry name" value="DNA_pol3_beta_2"/>
    <property type="match status" value="1"/>
</dbReference>
<feature type="domain" description="DNA polymerase III beta sliding clamp N-terminal" evidence="11">
    <location>
        <begin position="1"/>
        <end position="123"/>
    </location>
</feature>
<protein>
    <recommendedName>
        <fullName evidence="16">DNA polymerase III subunit beta</fullName>
    </recommendedName>
</protein>
<dbReference type="InterPro" id="IPR022634">
    <property type="entry name" value="DNA_polIII_beta_N"/>
</dbReference>
<dbReference type="InterPro" id="IPR022637">
    <property type="entry name" value="DNA_polIII_beta_cen"/>
</dbReference>
<comment type="similarity">
    <text evidence="3">Belongs to the beta sliding clamp family.</text>
</comment>
<proteinExistence type="inferred from homology"/>
<dbReference type="Pfam" id="PF00712">
    <property type="entry name" value="DNA_pol3_beta"/>
    <property type="match status" value="1"/>
</dbReference>
<evidence type="ECO:0000259" key="12">
    <source>
        <dbReference type="Pfam" id="PF02767"/>
    </source>
</evidence>
<evidence type="ECO:0000256" key="10">
    <source>
        <dbReference type="ARBA" id="ARBA00023125"/>
    </source>
</evidence>
<comment type="caution">
    <text evidence="14">The sequence shown here is derived from an EMBL/GenBank/DDBJ whole genome shotgun (WGS) entry which is preliminary data.</text>
</comment>
<evidence type="ECO:0000256" key="9">
    <source>
        <dbReference type="ARBA" id="ARBA00022932"/>
    </source>
</evidence>
<feature type="domain" description="DNA polymerase III beta sliding clamp C-terminal" evidence="13">
    <location>
        <begin position="267"/>
        <end position="382"/>
    </location>
</feature>
<evidence type="ECO:0000256" key="7">
    <source>
        <dbReference type="ARBA" id="ARBA00022695"/>
    </source>
</evidence>
<name>A0ABP9U9W0_9BACT</name>
<comment type="subcellular location">
    <subcellularLocation>
        <location evidence="2">Cytoplasm</location>
    </subcellularLocation>
</comment>
<sequence>MKFKIEKNELFKLLKFGDRITSENKGSSFNPILSFLYLKIRKSGSIAICSNYLASGLYNLDNSKIEIEEEGDILIRPKLLLNIISKLKEKTIILNKFEESALNIKTESFNAQINTVDENSFPNTNFDYKNFEEFQISYATIHKISQKVAWAALNSGEQAKILNGVLFDTETKPGFLSTVATDSYKLSYLCEPVNISSMFKFVLDTNIIKILIDLMKSDSEADHMTLYLDKQSHCSNIIIKIDNMLLQNKTIEGAYPTSVYNAFNIAKNTVVKVDRNEFISSLERGQFFVSNEKNPMVTLNIHENGIAVDFVSYELGASQENVKVNHFEGSGLKISLNTVFLINLLKTIEAEEVVLEFESNTKPVIVYAETDQQFKELVLPLRTN</sequence>
<reference evidence="14" key="1">
    <citation type="submission" date="2024-02" db="EMBL/GenBank/DDBJ databases">
        <title>Draft genome sequence of new strains in genus Ureaplasma.</title>
        <authorList>
            <person name="Nakajima Y."/>
            <person name="Segawa T."/>
        </authorList>
    </citation>
    <scope>NUCLEOTIDE SEQUENCE [LARGE SCALE GENOMIC DNA]</scope>
    <source>
        <strain evidence="14">OM1</strain>
    </source>
</reference>
<evidence type="ECO:0000256" key="1">
    <source>
        <dbReference type="ARBA" id="ARBA00002266"/>
    </source>
</evidence>
<dbReference type="InterPro" id="IPR001001">
    <property type="entry name" value="DNA_polIII_beta"/>
</dbReference>
<feature type="domain" description="DNA polymerase III beta sliding clamp central" evidence="12">
    <location>
        <begin position="137"/>
        <end position="256"/>
    </location>
</feature>
<dbReference type="RefSeq" id="WP_353290076.1">
    <property type="nucleotide sequence ID" value="NZ_BAABQM010000004.1"/>
</dbReference>
<evidence type="ECO:0000256" key="3">
    <source>
        <dbReference type="ARBA" id="ARBA00010752"/>
    </source>
</evidence>
<keyword evidence="9" id="KW-0239">DNA-directed DNA polymerase</keyword>
<dbReference type="SMART" id="SM00480">
    <property type="entry name" value="POL3Bc"/>
    <property type="match status" value="1"/>
</dbReference>
<dbReference type="Gene3D" id="3.10.150.10">
    <property type="entry name" value="DNA Polymerase III, subunit A, domain 2"/>
    <property type="match status" value="1"/>
</dbReference>
<dbReference type="SUPFAM" id="SSF55979">
    <property type="entry name" value="DNA clamp"/>
    <property type="match status" value="3"/>
</dbReference>
<comment type="subunit">
    <text evidence="4">Forms a ring-shaped head-to-tail homodimer around DNA which binds and tethers DNA polymerases and other proteins to the DNA. The DNA replisome complex has a single clamp-loading complex (3 tau and 1 each of delta, delta', psi and chi subunits) which binds 3 Pol III cores (1 core on the leading strand and 2 on the lagging strand) each with a beta sliding clamp dimer. Additional proteins in the replisome are other copies of gamma, psi and chi, Ssb, DNA helicase and RNA primase.</text>
</comment>
<evidence type="ECO:0000256" key="8">
    <source>
        <dbReference type="ARBA" id="ARBA00022705"/>
    </source>
</evidence>
<comment type="function">
    <text evidence="1">Confers DNA tethering and processivity to DNA polymerases and other proteins. Acts as a clamp, forming a ring around DNA (a reaction catalyzed by the clamp-loading complex) which diffuses in an ATP-independent manner freely and bidirectionally along dsDNA. Initially characterized for its ability to contact the catalytic subunit of DNA polymerase III (Pol III), a complex, multichain enzyme responsible for most of the replicative synthesis in bacteria; Pol III exhibits 3'-5' exonuclease proofreading activity. The beta chain is required for initiation of replication as well as for processivity of DNA replication.</text>
</comment>
<keyword evidence="6" id="KW-0808">Transferase</keyword>
<dbReference type="Gene3D" id="3.70.10.10">
    <property type="match status" value="1"/>
</dbReference>
<dbReference type="EMBL" id="BAABQM010000004">
    <property type="protein sequence ID" value="GAA5414916.1"/>
    <property type="molecule type" value="Genomic_DNA"/>
</dbReference>
<keyword evidence="7" id="KW-0548">Nucleotidyltransferase</keyword>
<dbReference type="Proteomes" id="UP001449582">
    <property type="component" value="Unassembled WGS sequence"/>
</dbReference>
<keyword evidence="8" id="KW-0235">DNA replication</keyword>
<keyword evidence="5" id="KW-0963">Cytoplasm</keyword>
<evidence type="ECO:0000313" key="14">
    <source>
        <dbReference type="EMBL" id="GAA5414916.1"/>
    </source>
</evidence>
<evidence type="ECO:0000256" key="5">
    <source>
        <dbReference type="ARBA" id="ARBA00022490"/>
    </source>
</evidence>
<dbReference type="Pfam" id="PF02768">
    <property type="entry name" value="DNA_pol3_beta_3"/>
    <property type="match status" value="1"/>
</dbReference>
<dbReference type="InterPro" id="IPR046938">
    <property type="entry name" value="DNA_clamp_sf"/>
</dbReference>
<evidence type="ECO:0000313" key="15">
    <source>
        <dbReference type="Proteomes" id="UP001449582"/>
    </source>
</evidence>
<keyword evidence="10" id="KW-0238">DNA-binding</keyword>